<evidence type="ECO:0000313" key="2">
    <source>
        <dbReference type="EMBL" id="PZD70603.1"/>
    </source>
</evidence>
<dbReference type="Proteomes" id="UP000248857">
    <property type="component" value="Unassembled WGS sequence"/>
</dbReference>
<evidence type="ECO:0000256" key="1">
    <source>
        <dbReference type="SAM" id="Phobius"/>
    </source>
</evidence>
<accession>A0A2W1J856</accession>
<comment type="caution">
    <text evidence="2">The sequence shown here is derived from an EMBL/GenBank/DDBJ whole genome shotgun (WGS) entry which is preliminary data.</text>
</comment>
<feature type="transmembrane region" description="Helical" evidence="1">
    <location>
        <begin position="30"/>
        <end position="49"/>
    </location>
</feature>
<keyword evidence="1" id="KW-0472">Membrane</keyword>
<dbReference type="EMBL" id="PQWO01000032">
    <property type="protein sequence ID" value="PZD70603.1"/>
    <property type="molecule type" value="Genomic_DNA"/>
</dbReference>
<dbReference type="AlphaFoldDB" id="A0A2W1J856"/>
<keyword evidence="1" id="KW-1133">Transmembrane helix</keyword>
<name>A0A2W1J856_9CYAN</name>
<organism evidence="2 3">
    <name type="scientific">Acaryochloris thomasi RCC1774</name>
    <dbReference type="NCBI Taxonomy" id="1764569"/>
    <lineage>
        <taxon>Bacteria</taxon>
        <taxon>Bacillati</taxon>
        <taxon>Cyanobacteriota</taxon>
        <taxon>Cyanophyceae</taxon>
        <taxon>Acaryochloridales</taxon>
        <taxon>Acaryochloridaceae</taxon>
        <taxon>Acaryochloris</taxon>
        <taxon>Acaryochloris thomasi</taxon>
    </lineage>
</organism>
<protein>
    <submittedName>
        <fullName evidence="2">Uncharacterized protein</fullName>
    </submittedName>
</protein>
<gene>
    <name evidence="2" type="ORF">C1752_10453</name>
</gene>
<reference evidence="2 3" key="1">
    <citation type="journal article" date="2018" name="Sci. Rep.">
        <title>A novel species of the marine cyanobacterium Acaryochloris with a unique pigment content and lifestyle.</title>
        <authorList>
            <person name="Partensky F."/>
            <person name="Six C."/>
            <person name="Ratin M."/>
            <person name="Garczarek L."/>
            <person name="Vaulot D."/>
            <person name="Probert I."/>
            <person name="Calteau A."/>
            <person name="Gourvil P."/>
            <person name="Marie D."/>
            <person name="Grebert T."/>
            <person name="Bouchier C."/>
            <person name="Le Panse S."/>
            <person name="Gachenot M."/>
            <person name="Rodriguez F."/>
            <person name="Garrido J.L."/>
        </authorList>
    </citation>
    <scope>NUCLEOTIDE SEQUENCE [LARGE SCALE GENOMIC DNA]</scope>
    <source>
        <strain evidence="2 3">RCC1774</strain>
    </source>
</reference>
<keyword evidence="3" id="KW-1185">Reference proteome</keyword>
<evidence type="ECO:0000313" key="3">
    <source>
        <dbReference type="Proteomes" id="UP000248857"/>
    </source>
</evidence>
<feature type="transmembrane region" description="Helical" evidence="1">
    <location>
        <begin position="84"/>
        <end position="103"/>
    </location>
</feature>
<sequence length="115" mass="12980">MDKAIASLSLLGVVLILVAAYRNFLINGTLATIGFPSLMMVGVFFTLPTVELYRYRQIKPLGMSFRAVMVLIADRLFSGDQQFASIYWEIAAVAIALLFVFYFPRLWGMVARKVY</sequence>
<keyword evidence="1" id="KW-0812">Transmembrane</keyword>
<proteinExistence type="predicted"/>